<dbReference type="GO" id="GO:0004452">
    <property type="term" value="F:isopentenyl-diphosphate delta-isomerase activity"/>
    <property type="evidence" value="ECO:0007669"/>
    <property type="project" value="TreeGrafter"/>
</dbReference>
<protein>
    <recommendedName>
        <fullName evidence="1">Nudix hydrolase domain-containing protein</fullName>
    </recommendedName>
</protein>
<dbReference type="PROSITE" id="PS51462">
    <property type="entry name" value="NUDIX"/>
    <property type="match status" value="1"/>
</dbReference>
<evidence type="ECO:0000313" key="2">
    <source>
        <dbReference type="EMBL" id="OGN28052.1"/>
    </source>
</evidence>
<accession>A0A1F8GRK4</accession>
<dbReference type="SUPFAM" id="SSF55811">
    <property type="entry name" value="Nudix"/>
    <property type="match status" value="1"/>
</dbReference>
<dbReference type="Proteomes" id="UP000179047">
    <property type="component" value="Unassembled WGS sequence"/>
</dbReference>
<dbReference type="PANTHER" id="PTHR10885:SF20">
    <property type="entry name" value="NUDIX HYDROLASE DOMAIN-CONTAINING PROTEIN"/>
    <property type="match status" value="1"/>
</dbReference>
<dbReference type="InterPro" id="IPR015797">
    <property type="entry name" value="NUDIX_hydrolase-like_dom_sf"/>
</dbReference>
<dbReference type="CDD" id="cd04692">
    <property type="entry name" value="NUDIX_Hydrolase"/>
    <property type="match status" value="1"/>
</dbReference>
<dbReference type="PANTHER" id="PTHR10885">
    <property type="entry name" value="ISOPENTENYL-DIPHOSPHATE DELTA-ISOMERASE"/>
    <property type="match status" value="1"/>
</dbReference>
<evidence type="ECO:0000259" key="1">
    <source>
        <dbReference type="PROSITE" id="PS51462"/>
    </source>
</evidence>
<gene>
    <name evidence="2" type="ORF">A3A33_03900</name>
</gene>
<dbReference type="AlphaFoldDB" id="A0A1F8GRK4"/>
<dbReference type="Gene3D" id="3.90.79.10">
    <property type="entry name" value="Nucleoside Triphosphate Pyrophosphohydrolase"/>
    <property type="match status" value="1"/>
</dbReference>
<comment type="caution">
    <text evidence="2">The sequence shown here is derived from an EMBL/GenBank/DDBJ whole genome shotgun (WGS) entry which is preliminary data.</text>
</comment>
<dbReference type="InterPro" id="IPR000086">
    <property type="entry name" value="NUDIX_hydrolase_dom"/>
</dbReference>
<organism evidence="2 3">
    <name type="scientific">Candidatus Yanofskybacteria bacterium RIFCSPLOWO2_01_FULL_49_25</name>
    <dbReference type="NCBI Taxonomy" id="1802701"/>
    <lineage>
        <taxon>Bacteria</taxon>
        <taxon>Candidatus Yanofskyibacteriota</taxon>
    </lineage>
</organism>
<sequence length="187" mass="21592">MKTVEYVDVCDREGNTLGSSKPKREVHEQGIWHRVSHIWIVNSKGELLLQLRSLKMTVFPGRWDISAAGHVSAGEEYIAAAVCEVKEELGLDILEKDLHKLGIVRQEIPKDNYIIRDVPMVYIVHMDHERDMSFIDGEVTESKWIPYQELRAIIGRNDPAYVPHPEGFKLLFNYLDDYYAKTSHRDA</sequence>
<dbReference type="STRING" id="1802701.A3A33_03900"/>
<dbReference type="GO" id="GO:0005737">
    <property type="term" value="C:cytoplasm"/>
    <property type="evidence" value="ECO:0007669"/>
    <property type="project" value="TreeGrafter"/>
</dbReference>
<dbReference type="Pfam" id="PF00293">
    <property type="entry name" value="NUDIX"/>
    <property type="match status" value="1"/>
</dbReference>
<name>A0A1F8GRK4_9BACT</name>
<dbReference type="GO" id="GO:0009240">
    <property type="term" value="P:isopentenyl diphosphate biosynthetic process"/>
    <property type="evidence" value="ECO:0007669"/>
    <property type="project" value="TreeGrafter"/>
</dbReference>
<dbReference type="EMBL" id="MGKP01000024">
    <property type="protein sequence ID" value="OGN28052.1"/>
    <property type="molecule type" value="Genomic_DNA"/>
</dbReference>
<evidence type="ECO:0000313" key="3">
    <source>
        <dbReference type="Proteomes" id="UP000179047"/>
    </source>
</evidence>
<feature type="domain" description="Nudix hydrolase" evidence="1">
    <location>
        <begin position="31"/>
        <end position="174"/>
    </location>
</feature>
<proteinExistence type="predicted"/>
<reference evidence="2 3" key="1">
    <citation type="journal article" date="2016" name="Nat. Commun.">
        <title>Thousands of microbial genomes shed light on interconnected biogeochemical processes in an aquifer system.</title>
        <authorList>
            <person name="Anantharaman K."/>
            <person name="Brown C.T."/>
            <person name="Hug L.A."/>
            <person name="Sharon I."/>
            <person name="Castelle C.J."/>
            <person name="Probst A.J."/>
            <person name="Thomas B.C."/>
            <person name="Singh A."/>
            <person name="Wilkins M.J."/>
            <person name="Karaoz U."/>
            <person name="Brodie E.L."/>
            <person name="Williams K.H."/>
            <person name="Hubbard S.S."/>
            <person name="Banfield J.F."/>
        </authorList>
    </citation>
    <scope>NUCLEOTIDE SEQUENCE [LARGE SCALE GENOMIC DNA]</scope>
</reference>